<comment type="caution">
    <text evidence="1">The sequence shown here is derived from an EMBL/GenBank/DDBJ whole genome shotgun (WGS) entry which is preliminary data.</text>
</comment>
<dbReference type="AlphaFoldDB" id="A0AAV6QS05"/>
<dbReference type="EMBL" id="JAGKHQ010000015">
    <property type="protein sequence ID" value="KAG7495830.1"/>
    <property type="molecule type" value="Genomic_DNA"/>
</dbReference>
<protein>
    <submittedName>
        <fullName evidence="1">Uncharacterized protein</fullName>
    </submittedName>
</protein>
<accession>A0AAV6QS05</accession>
<proteinExistence type="predicted"/>
<keyword evidence="2" id="KW-1185">Reference proteome</keyword>
<dbReference type="Proteomes" id="UP000693946">
    <property type="component" value="Linkage Group LG3"/>
</dbReference>
<evidence type="ECO:0000313" key="1">
    <source>
        <dbReference type="EMBL" id="KAG7495830.1"/>
    </source>
</evidence>
<organism evidence="1 2">
    <name type="scientific">Solea senegalensis</name>
    <name type="common">Senegalese sole</name>
    <dbReference type="NCBI Taxonomy" id="28829"/>
    <lineage>
        <taxon>Eukaryota</taxon>
        <taxon>Metazoa</taxon>
        <taxon>Chordata</taxon>
        <taxon>Craniata</taxon>
        <taxon>Vertebrata</taxon>
        <taxon>Euteleostomi</taxon>
        <taxon>Actinopterygii</taxon>
        <taxon>Neopterygii</taxon>
        <taxon>Teleostei</taxon>
        <taxon>Neoteleostei</taxon>
        <taxon>Acanthomorphata</taxon>
        <taxon>Carangaria</taxon>
        <taxon>Pleuronectiformes</taxon>
        <taxon>Pleuronectoidei</taxon>
        <taxon>Soleidae</taxon>
        <taxon>Solea</taxon>
    </lineage>
</organism>
<gene>
    <name evidence="1" type="ORF">JOB18_006019</name>
</gene>
<evidence type="ECO:0000313" key="2">
    <source>
        <dbReference type="Proteomes" id="UP000693946"/>
    </source>
</evidence>
<name>A0AAV6QS05_SOLSE</name>
<sequence>MTPPANEYEAIDYNSRAKGGASKTVRVCDGNMMKELSVTGRQLHRGGDKL</sequence>
<reference evidence="1 2" key="1">
    <citation type="journal article" date="2021" name="Sci. Rep.">
        <title>Chromosome anchoring in Senegalese sole (Solea senegalensis) reveals sex-associated markers and genome rearrangements in flatfish.</title>
        <authorList>
            <person name="Guerrero-Cozar I."/>
            <person name="Gomez-Garrido J."/>
            <person name="Berbel C."/>
            <person name="Martinez-Blanch J.F."/>
            <person name="Alioto T."/>
            <person name="Claros M.G."/>
            <person name="Gagnaire P.A."/>
            <person name="Manchado M."/>
        </authorList>
    </citation>
    <scope>NUCLEOTIDE SEQUENCE [LARGE SCALE GENOMIC DNA]</scope>
    <source>
        <strain evidence="1">Sse05_10M</strain>
    </source>
</reference>